<organism evidence="2 3">
    <name type="scientific">Odinarchaeota yellowstonii (strain LCB_4)</name>
    <dbReference type="NCBI Taxonomy" id="1841599"/>
    <lineage>
        <taxon>Archaea</taxon>
        <taxon>Promethearchaeati</taxon>
        <taxon>Candidatus Odinarchaeota</taxon>
        <taxon>Candidatus Odinarchaeia</taxon>
        <taxon>Candidatus Odinarchaeales</taxon>
        <taxon>Candidatus Odinarchaeaceae</taxon>
        <taxon>Candidatus Odinarchaeum</taxon>
    </lineage>
</organism>
<gene>
    <name evidence="2" type="ORF">OdinLCB4_000520</name>
</gene>
<name>A0AAF0IBJ3_ODILC</name>
<accession>A0AAF0IBJ3</accession>
<keyword evidence="1" id="KW-0472">Membrane</keyword>
<keyword evidence="1" id="KW-1133">Transmembrane helix</keyword>
<sequence>MTRKRKSLLKKFLISIAVGFLTLATSLAFTAALNYGLTILTILQWLFISAPGILILIVLS</sequence>
<evidence type="ECO:0000256" key="1">
    <source>
        <dbReference type="SAM" id="Phobius"/>
    </source>
</evidence>
<reference evidence="2" key="1">
    <citation type="journal article" date="2017" name="Nature">
        <title>Asgard archaea illuminate the origin of eukaryotic cellular complexity.</title>
        <authorList>
            <person name="Zaremba-Niedzwiedzka K."/>
            <person name="Caceres E.F."/>
            <person name="Saw J.H."/>
            <person name="Backstrom D."/>
            <person name="Juzokaite L."/>
            <person name="Vancaester E."/>
            <person name="Seitz K.W."/>
            <person name="Anantharaman K."/>
            <person name="Starnawski P."/>
            <person name="Kjeldsen K.U."/>
            <person name="Scott M.B."/>
            <person name="Nunoura T."/>
            <person name="Banfield J.F."/>
            <person name="Schramm A."/>
            <person name="Baker B.J."/>
            <person name="Spang A."/>
            <person name="Ettema T.J.G."/>
        </authorList>
    </citation>
    <scope>NUCLEOTIDE SEQUENCE</scope>
    <source>
        <strain evidence="2">LCB_4</strain>
    </source>
</reference>
<feature type="transmembrane region" description="Helical" evidence="1">
    <location>
        <begin position="38"/>
        <end position="59"/>
    </location>
</feature>
<evidence type="ECO:0000313" key="3">
    <source>
        <dbReference type="Proteomes" id="UP000186851"/>
    </source>
</evidence>
<dbReference type="AlphaFoldDB" id="A0AAF0IBJ3"/>
<dbReference type="KEGG" id="oyw:OdinLCB4_000520"/>
<protein>
    <submittedName>
        <fullName evidence="2">Uncharacterized protein</fullName>
    </submittedName>
</protein>
<keyword evidence="1" id="KW-0812">Transmembrane</keyword>
<reference evidence="2" key="2">
    <citation type="journal article" date="2022" name="Nat. Microbiol.">
        <title>A closed Candidatus Odinarchaeum chromosome exposes Asgard archaeal viruses.</title>
        <authorList>
            <person name="Tamarit D."/>
            <person name="Caceres E.F."/>
            <person name="Krupovic M."/>
            <person name="Nijland R."/>
            <person name="Eme L."/>
            <person name="Robinson N.P."/>
            <person name="Ettema T.J.G."/>
        </authorList>
    </citation>
    <scope>NUCLEOTIDE SEQUENCE</scope>
    <source>
        <strain evidence="2">LCB_4</strain>
    </source>
</reference>
<dbReference type="Proteomes" id="UP000186851">
    <property type="component" value="Chromosome"/>
</dbReference>
<proteinExistence type="predicted"/>
<dbReference type="EMBL" id="CP091871">
    <property type="protein sequence ID" value="WEU40451.1"/>
    <property type="molecule type" value="Genomic_DNA"/>
</dbReference>
<evidence type="ECO:0000313" key="2">
    <source>
        <dbReference type="EMBL" id="WEU40451.1"/>
    </source>
</evidence>